<proteinExistence type="predicted"/>
<protein>
    <submittedName>
        <fullName evidence="1">DUF4286 family protein</fullName>
    </submittedName>
</protein>
<evidence type="ECO:0000313" key="2">
    <source>
        <dbReference type="Proteomes" id="UP000824246"/>
    </source>
</evidence>
<dbReference type="InterPro" id="IPR025563">
    <property type="entry name" value="DUF4286"/>
</dbReference>
<dbReference type="EMBL" id="DXFB01000131">
    <property type="protein sequence ID" value="HIX45545.1"/>
    <property type="molecule type" value="Genomic_DNA"/>
</dbReference>
<dbReference type="Pfam" id="PF14114">
    <property type="entry name" value="DUF4286"/>
    <property type="match status" value="1"/>
</dbReference>
<gene>
    <name evidence="1" type="ORF">H9982_04930</name>
</gene>
<dbReference type="AlphaFoldDB" id="A0A9D1VR92"/>
<name>A0A9D1VR92_9BACT</name>
<sequence>MFIYNTTFHIDRECYNDFVAWLRDVYIPVTVRHGALSEPRLARIIVDEKEKGENVALQFFVARLEDLSRWYSAHGDALSQELRDKFGRRVVGFSTIMEHIEV</sequence>
<organism evidence="1 2">
    <name type="scientific">Candidatus Barnesiella excrementipullorum</name>
    <dbReference type="NCBI Taxonomy" id="2838479"/>
    <lineage>
        <taxon>Bacteria</taxon>
        <taxon>Pseudomonadati</taxon>
        <taxon>Bacteroidota</taxon>
        <taxon>Bacteroidia</taxon>
        <taxon>Bacteroidales</taxon>
        <taxon>Barnesiellaceae</taxon>
        <taxon>Barnesiella</taxon>
    </lineage>
</organism>
<evidence type="ECO:0000313" key="1">
    <source>
        <dbReference type="EMBL" id="HIX45545.1"/>
    </source>
</evidence>
<comment type="caution">
    <text evidence="1">The sequence shown here is derived from an EMBL/GenBank/DDBJ whole genome shotgun (WGS) entry which is preliminary data.</text>
</comment>
<accession>A0A9D1VR92</accession>
<dbReference type="Proteomes" id="UP000824246">
    <property type="component" value="Unassembled WGS sequence"/>
</dbReference>
<reference evidence="1" key="2">
    <citation type="submission" date="2021-04" db="EMBL/GenBank/DDBJ databases">
        <authorList>
            <person name="Gilroy R."/>
        </authorList>
    </citation>
    <scope>NUCLEOTIDE SEQUENCE</scope>
    <source>
        <strain evidence="1">ChiHjej12B11-16260</strain>
    </source>
</reference>
<reference evidence="1" key="1">
    <citation type="journal article" date="2021" name="PeerJ">
        <title>Extensive microbial diversity within the chicken gut microbiome revealed by metagenomics and culture.</title>
        <authorList>
            <person name="Gilroy R."/>
            <person name="Ravi A."/>
            <person name="Getino M."/>
            <person name="Pursley I."/>
            <person name="Horton D.L."/>
            <person name="Alikhan N.F."/>
            <person name="Baker D."/>
            <person name="Gharbi K."/>
            <person name="Hall N."/>
            <person name="Watson M."/>
            <person name="Adriaenssens E.M."/>
            <person name="Foster-Nyarko E."/>
            <person name="Jarju S."/>
            <person name="Secka A."/>
            <person name="Antonio M."/>
            <person name="Oren A."/>
            <person name="Chaudhuri R.R."/>
            <person name="La Ragione R."/>
            <person name="Hildebrand F."/>
            <person name="Pallen M.J."/>
        </authorList>
    </citation>
    <scope>NUCLEOTIDE SEQUENCE</scope>
    <source>
        <strain evidence="1">ChiHjej12B11-16260</strain>
    </source>
</reference>